<feature type="disulfide bond" evidence="8">
    <location>
        <begin position="23"/>
        <end position="147"/>
    </location>
</feature>
<dbReference type="PIRSF" id="PIRSF037945">
    <property type="entry name" value="PGRPs"/>
    <property type="match status" value="1"/>
</dbReference>
<dbReference type="GeneID" id="114326750"/>
<dbReference type="GO" id="GO:0008745">
    <property type="term" value="F:N-acetylmuramoyl-L-alanine amidase activity"/>
    <property type="evidence" value="ECO:0007669"/>
    <property type="project" value="InterPro"/>
</dbReference>
<dbReference type="InParanoid" id="A0A6P7F5I6"/>
<dbReference type="AlphaFoldDB" id="A0A6P7F5I6"/>
<evidence type="ECO:0000256" key="6">
    <source>
        <dbReference type="ARBA" id="ARBA00057187"/>
    </source>
</evidence>
<evidence type="ECO:0000259" key="11">
    <source>
        <dbReference type="SMART" id="SM00701"/>
    </source>
</evidence>
<comment type="function">
    <text evidence="6">Peptidoglycan-recognition protein probably involved in innate immunity by binding to peptidoglycans (PGN) of bacteria and activating the prophenoloxidase (proPO) cascade immune response. Binds to 1,3-beta-D-glucan and PGN.</text>
</comment>
<evidence type="ECO:0000256" key="7">
    <source>
        <dbReference type="PIRNR" id="PIRNR037945"/>
    </source>
</evidence>
<dbReference type="PANTHER" id="PTHR11022">
    <property type="entry name" value="PEPTIDOGLYCAN RECOGNITION PROTEIN"/>
    <property type="match status" value="1"/>
</dbReference>
<dbReference type="InterPro" id="IPR006619">
    <property type="entry name" value="PGRP_domain_met/bac"/>
</dbReference>
<evidence type="ECO:0000313" key="13">
    <source>
        <dbReference type="Proteomes" id="UP001652700"/>
    </source>
</evidence>
<dbReference type="Gene3D" id="3.40.80.10">
    <property type="entry name" value="Peptidoglycan recognition protein-like"/>
    <property type="match status" value="1"/>
</dbReference>
<organism evidence="14">
    <name type="scientific">Diabrotica virgifera virgifera</name>
    <name type="common">western corn rootworm</name>
    <dbReference type="NCBI Taxonomy" id="50390"/>
    <lineage>
        <taxon>Eukaryota</taxon>
        <taxon>Metazoa</taxon>
        <taxon>Ecdysozoa</taxon>
        <taxon>Arthropoda</taxon>
        <taxon>Hexapoda</taxon>
        <taxon>Insecta</taxon>
        <taxon>Pterygota</taxon>
        <taxon>Neoptera</taxon>
        <taxon>Endopterygota</taxon>
        <taxon>Coleoptera</taxon>
        <taxon>Polyphaga</taxon>
        <taxon>Cucujiformia</taxon>
        <taxon>Chrysomeloidea</taxon>
        <taxon>Chrysomelidae</taxon>
        <taxon>Galerucinae</taxon>
        <taxon>Diabroticina</taxon>
        <taxon>Diabroticites</taxon>
        <taxon>Diabrotica</taxon>
    </lineage>
</organism>
<dbReference type="Pfam" id="PF01510">
    <property type="entry name" value="Amidase_2"/>
    <property type="match status" value="1"/>
</dbReference>
<feature type="signal peptide" evidence="9">
    <location>
        <begin position="1"/>
        <end position="21"/>
    </location>
</feature>
<evidence type="ECO:0000256" key="3">
    <source>
        <dbReference type="ARBA" id="ARBA00022729"/>
    </source>
</evidence>
<dbReference type="InterPro" id="IPR015510">
    <property type="entry name" value="PGRP"/>
</dbReference>
<dbReference type="InterPro" id="IPR017331">
    <property type="entry name" value="Peptidoglycan_recognition"/>
</dbReference>
<evidence type="ECO:0000256" key="5">
    <source>
        <dbReference type="ARBA" id="ARBA00023157"/>
    </source>
</evidence>
<comment type="similarity">
    <text evidence="1 7">Belongs to the N-acetylmuramoyl-L-alanine amidase 2 family.</text>
</comment>
<keyword evidence="2 7" id="KW-0399">Innate immunity</keyword>
<reference evidence="14" key="1">
    <citation type="submission" date="2025-04" db="UniProtKB">
        <authorList>
            <consortium name="RefSeq"/>
        </authorList>
    </citation>
    <scope>IDENTIFICATION</scope>
    <source>
        <tissue evidence="14">Whole insect</tissue>
    </source>
</reference>
<keyword evidence="13" id="KW-1185">Reference proteome</keyword>
<dbReference type="GO" id="GO:0045087">
    <property type="term" value="P:innate immune response"/>
    <property type="evidence" value="ECO:0007669"/>
    <property type="project" value="UniProtKB-KW"/>
</dbReference>
<dbReference type="CDD" id="cd06583">
    <property type="entry name" value="PGRP"/>
    <property type="match status" value="1"/>
</dbReference>
<gene>
    <name evidence="14" type="primary">LOC114326750</name>
</gene>
<reference evidence="12" key="2">
    <citation type="submission" date="2025-05" db="UniProtKB">
        <authorList>
            <consortium name="EnsemblMetazoa"/>
        </authorList>
    </citation>
    <scope>IDENTIFICATION</scope>
</reference>
<dbReference type="GO" id="GO:0008270">
    <property type="term" value="F:zinc ion binding"/>
    <property type="evidence" value="ECO:0007669"/>
    <property type="project" value="InterPro"/>
</dbReference>
<evidence type="ECO:0000256" key="2">
    <source>
        <dbReference type="ARBA" id="ARBA00022588"/>
    </source>
</evidence>
<feature type="disulfide bond" evidence="8">
    <location>
        <begin position="61"/>
        <end position="67"/>
    </location>
</feature>
<dbReference type="GO" id="GO:0042834">
    <property type="term" value="F:peptidoglycan binding"/>
    <property type="evidence" value="ECO:0007669"/>
    <property type="project" value="InterPro"/>
</dbReference>
<evidence type="ECO:0000256" key="1">
    <source>
        <dbReference type="ARBA" id="ARBA00007553"/>
    </source>
</evidence>
<dbReference type="RefSeq" id="XP_028130984.1">
    <property type="nucleotide sequence ID" value="XM_028275183.1"/>
</dbReference>
<evidence type="ECO:0000259" key="10">
    <source>
        <dbReference type="SMART" id="SM00644"/>
    </source>
</evidence>
<dbReference type="GO" id="GO:0009253">
    <property type="term" value="P:peptidoglycan catabolic process"/>
    <property type="evidence" value="ECO:0007669"/>
    <property type="project" value="InterPro"/>
</dbReference>
<sequence length="191" mass="21034">MVIKVGVLVFVVLIGVDQIAASCPTIISRSQWGASAAKSKTNLSRNPPPYVVIHHSETPPCPVTEKCKQRVKNIQYDHINNRGWSDIGYNFLIGGDGNVYEGRGWGLQGSHCPNYNSRSIGICLIGDFQNHLPSAGQLEALKNLIDCGVQNNKISSSYKLIGHRQGRQTKCPGDALYEEVTKMPHWEAHPN</sequence>
<keyword evidence="4 7" id="KW-0391">Immunity</keyword>
<feature type="domain" description="N-acetylmuramoyl-L-alanine amidase" evidence="10">
    <location>
        <begin position="36"/>
        <end position="173"/>
    </location>
</feature>
<protein>
    <recommendedName>
        <fullName evidence="7">Peptidoglycan-recognition protein</fullName>
    </recommendedName>
</protein>
<dbReference type="EnsemblMetazoa" id="XM_028275183.2">
    <property type="protein sequence ID" value="XP_028130984.1"/>
    <property type="gene ID" value="LOC114326750"/>
</dbReference>
<dbReference type="SMART" id="SM00644">
    <property type="entry name" value="Ami_2"/>
    <property type="match status" value="1"/>
</dbReference>
<evidence type="ECO:0000313" key="12">
    <source>
        <dbReference type="EnsemblMetazoa" id="XP_028130984.1"/>
    </source>
</evidence>
<evidence type="ECO:0000313" key="14">
    <source>
        <dbReference type="RefSeq" id="XP_028130984.1"/>
    </source>
</evidence>
<dbReference type="FunCoup" id="A0A6P7F5I6">
    <property type="interactions" value="61"/>
</dbReference>
<dbReference type="OrthoDB" id="10001926at2759"/>
<dbReference type="SMART" id="SM00701">
    <property type="entry name" value="PGRP"/>
    <property type="match status" value="1"/>
</dbReference>
<name>A0A6P7F5I6_DIAVI</name>
<keyword evidence="5 8" id="KW-1015">Disulfide bond</keyword>
<evidence type="ECO:0000256" key="4">
    <source>
        <dbReference type="ARBA" id="ARBA00022859"/>
    </source>
</evidence>
<dbReference type="Proteomes" id="UP001652700">
    <property type="component" value="Unplaced"/>
</dbReference>
<keyword evidence="3 9" id="KW-0732">Signal</keyword>
<dbReference type="FunFam" id="3.40.80.10:FF:000001">
    <property type="entry name" value="Peptidoglycan recognition protein 1"/>
    <property type="match status" value="1"/>
</dbReference>
<dbReference type="PANTHER" id="PTHR11022:SF75">
    <property type="entry name" value="PEPTIDOGLYCAN-RECOGNITION PROTEIN SB1-RELATED"/>
    <property type="match status" value="1"/>
</dbReference>
<evidence type="ECO:0000256" key="8">
    <source>
        <dbReference type="PIRSR" id="PIRSR037945-1"/>
    </source>
</evidence>
<feature type="chain" id="PRO_5028380489" description="Peptidoglycan-recognition protein" evidence="9">
    <location>
        <begin position="22"/>
        <end position="191"/>
    </location>
</feature>
<evidence type="ECO:0000256" key="9">
    <source>
        <dbReference type="SAM" id="SignalP"/>
    </source>
</evidence>
<accession>A0A6P7F5I6</accession>
<feature type="domain" description="Peptidoglycan recognition protein family" evidence="11">
    <location>
        <begin position="24"/>
        <end position="167"/>
    </location>
</feature>
<dbReference type="SUPFAM" id="SSF55846">
    <property type="entry name" value="N-acetylmuramoyl-L-alanine amidase-like"/>
    <property type="match status" value="1"/>
</dbReference>
<proteinExistence type="inferred from homology"/>
<dbReference type="KEGG" id="dvv:114326750"/>
<dbReference type="InterPro" id="IPR036505">
    <property type="entry name" value="Amidase/PGRP_sf"/>
</dbReference>
<dbReference type="InterPro" id="IPR002502">
    <property type="entry name" value="Amidase_domain"/>
</dbReference>